<organism evidence="3 4">
    <name type="scientific">Lentinula raphanica</name>
    <dbReference type="NCBI Taxonomy" id="153919"/>
    <lineage>
        <taxon>Eukaryota</taxon>
        <taxon>Fungi</taxon>
        <taxon>Dikarya</taxon>
        <taxon>Basidiomycota</taxon>
        <taxon>Agaricomycotina</taxon>
        <taxon>Agaricomycetes</taxon>
        <taxon>Agaricomycetidae</taxon>
        <taxon>Agaricales</taxon>
        <taxon>Marasmiineae</taxon>
        <taxon>Omphalotaceae</taxon>
        <taxon>Lentinula</taxon>
    </lineage>
</organism>
<feature type="compositionally biased region" description="Low complexity" evidence="2">
    <location>
        <begin position="283"/>
        <end position="295"/>
    </location>
</feature>
<evidence type="ECO:0000256" key="2">
    <source>
        <dbReference type="SAM" id="MobiDB-lite"/>
    </source>
</evidence>
<evidence type="ECO:0000256" key="1">
    <source>
        <dbReference type="SAM" id="Coils"/>
    </source>
</evidence>
<feature type="region of interest" description="Disordered" evidence="2">
    <location>
        <begin position="429"/>
        <end position="497"/>
    </location>
</feature>
<feature type="compositionally biased region" description="Low complexity" evidence="2">
    <location>
        <begin position="246"/>
        <end position="272"/>
    </location>
</feature>
<evidence type="ECO:0000313" key="3">
    <source>
        <dbReference type="EMBL" id="KAJ3844305.1"/>
    </source>
</evidence>
<name>A0AA38UK43_9AGAR</name>
<feature type="compositionally biased region" description="Polar residues" evidence="2">
    <location>
        <begin position="228"/>
        <end position="237"/>
    </location>
</feature>
<feature type="compositionally biased region" description="Polar residues" evidence="2">
    <location>
        <begin position="57"/>
        <end position="70"/>
    </location>
</feature>
<evidence type="ECO:0000313" key="4">
    <source>
        <dbReference type="Proteomes" id="UP001163846"/>
    </source>
</evidence>
<feature type="compositionally biased region" description="Low complexity" evidence="2">
    <location>
        <begin position="431"/>
        <end position="441"/>
    </location>
</feature>
<dbReference type="EMBL" id="MU805956">
    <property type="protein sequence ID" value="KAJ3844305.1"/>
    <property type="molecule type" value="Genomic_DNA"/>
</dbReference>
<feature type="coiled-coil region" evidence="1">
    <location>
        <begin position="718"/>
        <end position="745"/>
    </location>
</feature>
<keyword evidence="1" id="KW-0175">Coiled coil</keyword>
<feature type="region of interest" description="Disordered" evidence="2">
    <location>
        <begin position="651"/>
        <end position="702"/>
    </location>
</feature>
<comment type="caution">
    <text evidence="3">The sequence shown here is derived from an EMBL/GenBank/DDBJ whole genome shotgun (WGS) entry which is preliminary data.</text>
</comment>
<dbReference type="Proteomes" id="UP001163846">
    <property type="component" value="Unassembled WGS sequence"/>
</dbReference>
<reference evidence="3" key="1">
    <citation type="submission" date="2022-08" db="EMBL/GenBank/DDBJ databases">
        <authorList>
            <consortium name="DOE Joint Genome Institute"/>
            <person name="Min B."/>
            <person name="Riley R."/>
            <person name="Sierra-Patev S."/>
            <person name="Naranjo-Ortiz M."/>
            <person name="Looney B."/>
            <person name="Konkel Z."/>
            <person name="Slot J.C."/>
            <person name="Sakamoto Y."/>
            <person name="Steenwyk J.L."/>
            <person name="Rokas A."/>
            <person name="Carro J."/>
            <person name="Camarero S."/>
            <person name="Ferreira P."/>
            <person name="Molpeceres G."/>
            <person name="Ruiz-Duenas F.J."/>
            <person name="Serrano A."/>
            <person name="Henrissat B."/>
            <person name="Drula E."/>
            <person name="Hughes K.W."/>
            <person name="Mata J.L."/>
            <person name="Ishikawa N.K."/>
            <person name="Vargas-Isla R."/>
            <person name="Ushijima S."/>
            <person name="Smith C.A."/>
            <person name="Ahrendt S."/>
            <person name="Andreopoulos W."/>
            <person name="He G."/>
            <person name="Labutti K."/>
            <person name="Lipzen A."/>
            <person name="Ng V."/>
            <person name="Sandor L."/>
            <person name="Barry K."/>
            <person name="Martinez A.T."/>
            <person name="Xiao Y."/>
            <person name="Gibbons J.G."/>
            <person name="Terashima K."/>
            <person name="Hibbett D.S."/>
            <person name="Grigoriev I.V."/>
        </authorList>
    </citation>
    <scope>NUCLEOTIDE SEQUENCE</scope>
    <source>
        <strain evidence="3">TFB9207</strain>
    </source>
</reference>
<proteinExistence type="predicted"/>
<protein>
    <submittedName>
        <fullName evidence="3">Uncharacterized protein</fullName>
    </submittedName>
</protein>
<feature type="region of interest" description="Disordered" evidence="2">
    <location>
        <begin position="56"/>
        <end position="75"/>
    </location>
</feature>
<feature type="compositionally biased region" description="Polar residues" evidence="2">
    <location>
        <begin position="479"/>
        <end position="489"/>
    </location>
</feature>
<feature type="compositionally biased region" description="Polar residues" evidence="2">
    <location>
        <begin position="211"/>
        <end position="220"/>
    </location>
</feature>
<feature type="compositionally biased region" description="Polar residues" evidence="2">
    <location>
        <begin position="661"/>
        <end position="673"/>
    </location>
</feature>
<feature type="compositionally biased region" description="Polar residues" evidence="2">
    <location>
        <begin position="790"/>
        <end position="800"/>
    </location>
</feature>
<feature type="region of interest" description="Disordered" evidence="2">
    <location>
        <begin position="87"/>
        <end position="318"/>
    </location>
</feature>
<sequence>MQRSPKSPVDPHDAHLRRLLDQRATRADLHSRVPSLSDCSDTPSLYSHAYFSPQPAHFNSSLDEMSSNLASPIRSERDRFNDLAVSMLDMDDEPRSSYSSNEYDDLDGGDQSTIEQHQEEDEDELAMPRMSMLGPKMRFHSKAPWETDDSFAQQEEDSEDDAETHSIMSSSNRSKGGPARHFRFGGSKSGNNGRSSRESSRSRRKMKKSFDTTSSTNSHGRSAVHTLAQATLSSTSLVPGGPRQPFPSSRVRSVSPSSARFSPSSPRSPTFSGNAVEGALTNRSSSSADSEPRPSFAYSVEDTHPYARSNASVHMEQHPPFLSRKIELTDIPRSETSSTLTGSNAPYIPPNKQPQALAPAPLVQEPVPQSPRLQAFGREISSPVSFRGTAHIGDRSDINAPRTVDITGWTERAVSPSFNLISLEEARAQRSRSITSQSTTANPSFSSIEDRQTEQNVSQSVTSRARARSISAGARAKQALTNMVGNTPPKQERRGSEPAIVVNATSDGKALRHKKSGLMRLFNGGRDEKTPPPPVPSLSEGFAAYHAQQTSVPKGIKVTRVPPPQVSPSMFEKPQYIEDVPSLSPRLTSSPKHTPPPLNIVGSNHVTGHLRPSFPDDVAKSAPANVGEFPSLKLRPISTVFSAHFGDHILPSLTSDDEPDTPSSLQSPTTAISPVTPGPYSRLSENKSNHKPSGSNTAPAEDQSAVIRALQDQIVTAKRAWQQQIWELEGQVRDLKAEVEDLRNAGNEAGYCELCGRGPMNSRESSGGSSQGEEDKKPVSVVNRPRARTGTGQSRFGSAV</sequence>
<feature type="region of interest" description="Disordered" evidence="2">
    <location>
        <begin position="333"/>
        <end position="356"/>
    </location>
</feature>
<feature type="compositionally biased region" description="Low complexity" evidence="2">
    <location>
        <begin position="185"/>
        <end position="194"/>
    </location>
</feature>
<dbReference type="AlphaFoldDB" id="A0AA38UK43"/>
<feature type="compositionally biased region" description="Acidic residues" evidence="2">
    <location>
        <begin position="146"/>
        <end position="162"/>
    </location>
</feature>
<gene>
    <name evidence="3" type="ORF">F5878DRAFT_526023</name>
</gene>
<keyword evidence="4" id="KW-1185">Reference proteome</keyword>
<accession>A0AA38UK43</accession>
<feature type="region of interest" description="Disordered" evidence="2">
    <location>
        <begin position="755"/>
        <end position="800"/>
    </location>
</feature>
<feature type="compositionally biased region" description="Polar residues" evidence="2">
    <location>
        <begin position="334"/>
        <end position="344"/>
    </location>
</feature>